<keyword evidence="2" id="KW-1185">Reference proteome</keyword>
<comment type="caution">
    <text evidence="1">The sequence shown here is derived from an EMBL/GenBank/DDBJ whole genome shotgun (WGS) entry which is preliminary data.</text>
</comment>
<dbReference type="Proteomes" id="UP000823749">
    <property type="component" value="Chromosome 12"/>
</dbReference>
<evidence type="ECO:0000313" key="2">
    <source>
        <dbReference type="Proteomes" id="UP000823749"/>
    </source>
</evidence>
<dbReference type="EMBL" id="JACTNZ010000012">
    <property type="protein sequence ID" value="KAG5521471.1"/>
    <property type="molecule type" value="Genomic_DNA"/>
</dbReference>
<proteinExistence type="predicted"/>
<reference evidence="1" key="1">
    <citation type="submission" date="2020-08" db="EMBL/GenBank/DDBJ databases">
        <title>Plant Genome Project.</title>
        <authorList>
            <person name="Zhang R.-G."/>
        </authorList>
    </citation>
    <scope>NUCLEOTIDE SEQUENCE</scope>
    <source>
        <strain evidence="1">WSP0</strain>
        <tissue evidence="1">Leaf</tissue>
    </source>
</reference>
<protein>
    <submittedName>
        <fullName evidence="1">Uncharacterized protein</fullName>
    </submittedName>
</protein>
<name>A0AAV6HYJ7_9ERIC</name>
<dbReference type="AlphaFoldDB" id="A0AAV6HYJ7"/>
<evidence type="ECO:0000313" key="1">
    <source>
        <dbReference type="EMBL" id="KAG5521471.1"/>
    </source>
</evidence>
<organism evidence="1 2">
    <name type="scientific">Rhododendron griersonianum</name>
    <dbReference type="NCBI Taxonomy" id="479676"/>
    <lineage>
        <taxon>Eukaryota</taxon>
        <taxon>Viridiplantae</taxon>
        <taxon>Streptophyta</taxon>
        <taxon>Embryophyta</taxon>
        <taxon>Tracheophyta</taxon>
        <taxon>Spermatophyta</taxon>
        <taxon>Magnoliopsida</taxon>
        <taxon>eudicotyledons</taxon>
        <taxon>Gunneridae</taxon>
        <taxon>Pentapetalae</taxon>
        <taxon>asterids</taxon>
        <taxon>Ericales</taxon>
        <taxon>Ericaceae</taxon>
        <taxon>Ericoideae</taxon>
        <taxon>Rhodoreae</taxon>
        <taxon>Rhododendron</taxon>
    </lineage>
</organism>
<accession>A0AAV6HYJ7</accession>
<sequence>MSNTTPDLRPLCLRCCLNPFFFILNSSFLNPQIRAEAKLNGNDNGVPFVGMEGDKRRSTGEKGIYSKLLKLLLNNQG</sequence>
<gene>
    <name evidence="1" type="ORF">RHGRI_033884</name>
</gene>